<feature type="non-terminal residue" evidence="2">
    <location>
        <position position="1"/>
    </location>
</feature>
<keyword evidence="1" id="KW-0472">Membrane</keyword>
<dbReference type="EMBL" id="GDID01007779">
    <property type="protein sequence ID" value="JAP88827.1"/>
    <property type="molecule type" value="Transcribed_RNA"/>
</dbReference>
<gene>
    <name evidence="2" type="ORF">TPC1_31678</name>
</gene>
<feature type="transmembrane region" description="Helical" evidence="1">
    <location>
        <begin position="290"/>
        <end position="308"/>
    </location>
</feature>
<evidence type="ECO:0008006" key="3">
    <source>
        <dbReference type="Google" id="ProtNLM"/>
    </source>
</evidence>
<protein>
    <recommendedName>
        <fullName evidence="3">Transmembrane protein</fullName>
    </recommendedName>
</protein>
<keyword evidence="1" id="KW-1133">Transmembrane helix</keyword>
<feature type="non-terminal residue" evidence="2">
    <location>
        <position position="328"/>
    </location>
</feature>
<name>A0A146JWL3_9EUKA</name>
<reference evidence="2" key="1">
    <citation type="submission" date="2015-07" db="EMBL/GenBank/DDBJ databases">
        <title>Adaptation to a free-living lifestyle via gene acquisitions in the diplomonad Trepomonas sp. PC1.</title>
        <authorList>
            <person name="Xu F."/>
            <person name="Jerlstrom-Hultqvist J."/>
            <person name="Kolisko M."/>
            <person name="Simpson A.G.B."/>
            <person name="Roger A.J."/>
            <person name="Svard S.G."/>
            <person name="Andersson J.O."/>
        </authorList>
    </citation>
    <scope>NUCLEOTIDE SEQUENCE</scope>
    <source>
        <strain evidence="2">PC1</strain>
    </source>
</reference>
<dbReference type="AlphaFoldDB" id="A0A146JWL3"/>
<keyword evidence="1" id="KW-0812">Transmembrane</keyword>
<evidence type="ECO:0000256" key="1">
    <source>
        <dbReference type="SAM" id="Phobius"/>
    </source>
</evidence>
<proteinExistence type="predicted"/>
<accession>A0A146JWL3</accession>
<organism evidence="2">
    <name type="scientific">Trepomonas sp. PC1</name>
    <dbReference type="NCBI Taxonomy" id="1076344"/>
    <lineage>
        <taxon>Eukaryota</taxon>
        <taxon>Metamonada</taxon>
        <taxon>Diplomonadida</taxon>
        <taxon>Hexamitidae</taxon>
        <taxon>Hexamitinae</taxon>
        <taxon>Trepomonas</taxon>
    </lineage>
</organism>
<sequence>GKFYNQDDQINCYDEPFIFRSDLTYKVDQIFVQDNYVYYLIVGKLHQLVNDTMLHIPCNFDIQMITYNYLLSYAGDIYVFNIVNHQIDCQPTHLSNTQFIKNLNGHLLYQQDSSLKNLSSTLSFPCWKSKIVDVHLFQDAIFIEYYSTFLGSQFTSQNTQFSIQRLRASPQTLLLQKSGLLYQSGLSQIQKSLNESFQVKIQNQPVFSPEFIKDFQIVLSKRVFVTKKSIFTQNFFFQSCKSEFPMLENQPLNDYLVEISKNEFKLNKIYFDGDLVVAYRQRERIDIYDVIWGLILALAGIAAGITTIKCVKMKKKQENDGLLVAAVE</sequence>
<evidence type="ECO:0000313" key="2">
    <source>
        <dbReference type="EMBL" id="JAP88827.1"/>
    </source>
</evidence>